<gene>
    <name evidence="3" type="ORF">A9Q84_10775</name>
</gene>
<accession>A0A1Y5F7U5</accession>
<dbReference type="SUPFAM" id="SSF53850">
    <property type="entry name" value="Periplasmic binding protein-like II"/>
    <property type="match status" value="1"/>
</dbReference>
<dbReference type="PANTHER" id="PTHR35936">
    <property type="entry name" value="MEMBRANE-BOUND LYTIC MUREIN TRANSGLYCOSYLASE F"/>
    <property type="match status" value="1"/>
</dbReference>
<feature type="domain" description="Solute-binding protein family 3/N-terminal" evidence="2">
    <location>
        <begin position="20"/>
        <end position="242"/>
    </location>
</feature>
<evidence type="ECO:0000256" key="1">
    <source>
        <dbReference type="ARBA" id="ARBA00022729"/>
    </source>
</evidence>
<dbReference type="Gene3D" id="3.40.190.10">
    <property type="entry name" value="Periplasmic binding protein-like II"/>
    <property type="match status" value="2"/>
</dbReference>
<dbReference type="InterPro" id="IPR001638">
    <property type="entry name" value="Solute-binding_3/MltF_N"/>
</dbReference>
<dbReference type="PANTHER" id="PTHR35936:SF25">
    <property type="entry name" value="ABC TRANSPORTER SUBSTRATE-BINDING PROTEIN"/>
    <property type="match status" value="1"/>
</dbReference>
<keyword evidence="1" id="KW-0732">Signal</keyword>
<evidence type="ECO:0000259" key="2">
    <source>
        <dbReference type="Pfam" id="PF00497"/>
    </source>
</evidence>
<organism evidence="3 4">
    <name type="scientific">Halobacteriovorax marinus</name>
    <dbReference type="NCBI Taxonomy" id="97084"/>
    <lineage>
        <taxon>Bacteria</taxon>
        <taxon>Pseudomonadati</taxon>
        <taxon>Bdellovibrionota</taxon>
        <taxon>Bacteriovoracia</taxon>
        <taxon>Bacteriovoracales</taxon>
        <taxon>Halobacteriovoraceae</taxon>
        <taxon>Halobacteriovorax</taxon>
    </lineage>
</organism>
<evidence type="ECO:0000313" key="4">
    <source>
        <dbReference type="Proteomes" id="UP000196531"/>
    </source>
</evidence>
<dbReference type="Proteomes" id="UP000196531">
    <property type="component" value="Unassembled WGS sequence"/>
</dbReference>
<dbReference type="EMBL" id="MAAO01000006">
    <property type="protein sequence ID" value="OUR96815.1"/>
    <property type="molecule type" value="Genomic_DNA"/>
</dbReference>
<reference evidence="4" key="1">
    <citation type="journal article" date="2017" name="Proc. Natl. Acad. Sci. U.S.A.">
        <title>Simulation of Deepwater Horizon oil plume reveals substrate specialization within a complex community of hydrocarbon-degraders.</title>
        <authorList>
            <person name="Hu P."/>
            <person name="Dubinsky E.A."/>
            <person name="Probst A.J."/>
            <person name="Wang J."/>
            <person name="Sieber C.M.K."/>
            <person name="Tom L.M."/>
            <person name="Gardinali P."/>
            <person name="Banfield J.F."/>
            <person name="Atlas R.M."/>
            <person name="Andersen G.L."/>
        </authorList>
    </citation>
    <scope>NUCLEOTIDE SEQUENCE [LARGE SCALE GENOMIC DNA]</scope>
</reference>
<evidence type="ECO:0000313" key="3">
    <source>
        <dbReference type="EMBL" id="OUR96815.1"/>
    </source>
</evidence>
<protein>
    <recommendedName>
        <fullName evidence="2">Solute-binding protein family 3/N-terminal domain-containing protein</fullName>
    </recommendedName>
</protein>
<proteinExistence type="predicted"/>
<dbReference type="AlphaFoldDB" id="A0A1Y5F7U5"/>
<comment type="caution">
    <text evidence="3">The sequence shown here is derived from an EMBL/GenBank/DDBJ whole genome shotgun (WGS) entry which is preliminary data.</text>
</comment>
<sequence length="250" mass="29514">MKYLFLIFILCFQNIFAKELILASTKSMPPYLYHNEETGIEYEIVNEALKAAGFKKIRRIDVHFRRGIILLNMKEIDAITSNMANNLYDQVKHPIYSSNLTLNYIDCAISLKENNFQLNNIKNFYNKRIWAFKSASKIFGPKFEEMTKENKGYTESFDQKRQVKVLLRKRIDIAISDKNIFLSRLKLESSKKDGKKLFNFHSIGKPTKRSVRFLDKKIRDDFNKGLKTIKNNGKYKEILKKYKDLYSQEC</sequence>
<name>A0A1Y5F7U5_9BACT</name>
<dbReference type="Pfam" id="PF00497">
    <property type="entry name" value="SBP_bac_3"/>
    <property type="match status" value="1"/>
</dbReference>